<dbReference type="InterPro" id="IPR004813">
    <property type="entry name" value="OPT"/>
</dbReference>
<dbReference type="AlphaFoldDB" id="A0A382UUE2"/>
<dbReference type="NCBIfam" id="TIGR00728">
    <property type="entry name" value="OPT_sfam"/>
    <property type="match status" value="1"/>
</dbReference>
<feature type="transmembrane region" description="Helical" evidence="6">
    <location>
        <begin position="9"/>
        <end position="27"/>
    </location>
</feature>
<dbReference type="EMBL" id="UINC01146818">
    <property type="protein sequence ID" value="SVD37767.1"/>
    <property type="molecule type" value="Genomic_DNA"/>
</dbReference>
<dbReference type="InterPro" id="IPR045035">
    <property type="entry name" value="YSL-like"/>
</dbReference>
<evidence type="ECO:0000256" key="5">
    <source>
        <dbReference type="ARBA" id="ARBA00023136"/>
    </source>
</evidence>
<feature type="transmembrane region" description="Helical" evidence="6">
    <location>
        <begin position="77"/>
        <end position="96"/>
    </location>
</feature>
<evidence type="ECO:0000256" key="6">
    <source>
        <dbReference type="SAM" id="Phobius"/>
    </source>
</evidence>
<dbReference type="GO" id="GO:0016020">
    <property type="term" value="C:membrane"/>
    <property type="evidence" value="ECO:0007669"/>
    <property type="project" value="UniProtKB-SubCell"/>
</dbReference>
<keyword evidence="5 6" id="KW-0472">Membrane</keyword>
<name>A0A382UUE2_9ZZZZ</name>
<evidence type="ECO:0000256" key="4">
    <source>
        <dbReference type="ARBA" id="ARBA00022989"/>
    </source>
</evidence>
<dbReference type="GO" id="GO:0035673">
    <property type="term" value="F:oligopeptide transmembrane transporter activity"/>
    <property type="evidence" value="ECO:0007669"/>
    <property type="project" value="InterPro"/>
</dbReference>
<comment type="subcellular location">
    <subcellularLocation>
        <location evidence="1">Membrane</location>
        <topology evidence="1">Multi-pass membrane protein</topology>
    </subcellularLocation>
</comment>
<evidence type="ECO:0008006" key="8">
    <source>
        <dbReference type="Google" id="ProtNLM"/>
    </source>
</evidence>
<dbReference type="PANTHER" id="PTHR31645">
    <property type="entry name" value="OLIGOPEPTIDE TRANSPORTER YGL114W-RELATED"/>
    <property type="match status" value="1"/>
</dbReference>
<keyword evidence="3 6" id="KW-0812">Transmembrane</keyword>
<feature type="transmembrane region" description="Helical" evidence="6">
    <location>
        <begin position="102"/>
        <end position="120"/>
    </location>
</feature>
<organism evidence="7">
    <name type="scientific">marine metagenome</name>
    <dbReference type="NCBI Taxonomy" id="408172"/>
    <lineage>
        <taxon>unclassified sequences</taxon>
        <taxon>metagenomes</taxon>
        <taxon>ecological metagenomes</taxon>
    </lineage>
</organism>
<proteinExistence type="predicted"/>
<keyword evidence="2" id="KW-0813">Transport</keyword>
<evidence type="ECO:0000256" key="3">
    <source>
        <dbReference type="ARBA" id="ARBA00022692"/>
    </source>
</evidence>
<protein>
    <recommendedName>
        <fullName evidence="8">Oligopeptide transporter, OPT family</fullName>
    </recommendedName>
</protein>
<accession>A0A382UUE2</accession>
<feature type="non-terminal residue" evidence="7">
    <location>
        <position position="146"/>
    </location>
</feature>
<reference evidence="7" key="1">
    <citation type="submission" date="2018-05" db="EMBL/GenBank/DDBJ databases">
        <authorList>
            <person name="Lanie J.A."/>
            <person name="Ng W.-L."/>
            <person name="Kazmierczak K.M."/>
            <person name="Andrzejewski T.M."/>
            <person name="Davidsen T.M."/>
            <person name="Wayne K.J."/>
            <person name="Tettelin H."/>
            <person name="Glass J.I."/>
            <person name="Rusch D."/>
            <person name="Podicherti R."/>
            <person name="Tsui H.-C.T."/>
            <person name="Winkler M.E."/>
        </authorList>
    </citation>
    <scope>NUCLEOTIDE SEQUENCE</scope>
</reference>
<gene>
    <name evidence="7" type="ORF">METZ01_LOCUS390621</name>
</gene>
<dbReference type="PANTHER" id="PTHR31645:SF0">
    <property type="entry name" value="OLIGOPEPTIDE TRANSPORTER YGL114W-RELATED"/>
    <property type="match status" value="1"/>
</dbReference>
<sequence>MSNQQLPEITVKAILLGVFLSMLLAGANAYLGLFAGMTVSASIPAAVISMGVLSLFKKSNILENNIVQTAASAGESLAAGVIFTIPALVLLGYWETFDYVEIAKIAAIGGLIGVLFTVPLRRALIINAKLKYPEGIATAEVLRAGD</sequence>
<evidence type="ECO:0000256" key="2">
    <source>
        <dbReference type="ARBA" id="ARBA00022448"/>
    </source>
</evidence>
<evidence type="ECO:0000313" key="7">
    <source>
        <dbReference type="EMBL" id="SVD37767.1"/>
    </source>
</evidence>
<dbReference type="InterPro" id="IPR004814">
    <property type="entry name" value="Oligopep_transpt"/>
</dbReference>
<feature type="transmembrane region" description="Helical" evidence="6">
    <location>
        <begin position="33"/>
        <end position="56"/>
    </location>
</feature>
<dbReference type="NCBIfam" id="TIGR00733">
    <property type="entry name" value="OPT family oligopeptide transporter"/>
    <property type="match status" value="1"/>
</dbReference>
<keyword evidence="4 6" id="KW-1133">Transmembrane helix</keyword>
<dbReference type="Pfam" id="PF03169">
    <property type="entry name" value="OPT"/>
    <property type="match status" value="1"/>
</dbReference>
<evidence type="ECO:0000256" key="1">
    <source>
        <dbReference type="ARBA" id="ARBA00004141"/>
    </source>
</evidence>